<reference evidence="3 4" key="1">
    <citation type="submission" date="2020-02" db="EMBL/GenBank/DDBJ databases">
        <title>Genome sequencing for Draconibacterium sp. strain M1.</title>
        <authorList>
            <person name="Park S.-J."/>
        </authorList>
    </citation>
    <scope>NUCLEOTIDE SEQUENCE [LARGE SCALE GENOMIC DNA]</scope>
    <source>
        <strain evidence="3 4">M1</strain>
    </source>
</reference>
<dbReference type="AlphaFoldDB" id="A0A6C0R8I4"/>
<keyword evidence="4" id="KW-1185">Reference proteome</keyword>
<dbReference type="RefSeq" id="WP_163344421.1">
    <property type="nucleotide sequence ID" value="NZ_CP048409.1"/>
</dbReference>
<sequence length="280" mass="30997">MKKVMCFLLFQMFLINTLLGQDEDNIVENAFQGTRVVNGQSANLADDGDLLLLIQHRFGDISGGLYELFGLDVASMRLGFEYGLGNNLNLGVGRSTWLKTYDAFAKYRLVQQKSDFPLSAVLSVGGSVPTIRDYFPEASDNFSDKLSWNAQLHLSKTMGNFALHLSPGFLETGYIYGLGENLSVFTLGTAAAVRISKKVSANLEYLVPFSSEISGDNALSLGVDIDTGGHLFQLVLSNNNRMYHQAVYTNSTGSWADGNLYFGFNLIREFNLKYDPLWTE</sequence>
<protein>
    <recommendedName>
        <fullName evidence="2">DUF5777 domain-containing protein</fullName>
    </recommendedName>
</protein>
<proteinExistence type="predicted"/>
<organism evidence="3 4">
    <name type="scientific">Draconibacterium halophilum</name>
    <dbReference type="NCBI Taxonomy" id="2706887"/>
    <lineage>
        <taxon>Bacteria</taxon>
        <taxon>Pseudomonadati</taxon>
        <taxon>Bacteroidota</taxon>
        <taxon>Bacteroidia</taxon>
        <taxon>Marinilabiliales</taxon>
        <taxon>Prolixibacteraceae</taxon>
        <taxon>Draconibacterium</taxon>
    </lineage>
</organism>
<dbReference type="InterPro" id="IPR045916">
    <property type="entry name" value="DUF5777"/>
</dbReference>
<dbReference type="EMBL" id="CP048409">
    <property type="protein sequence ID" value="QIA06489.1"/>
    <property type="molecule type" value="Genomic_DNA"/>
</dbReference>
<evidence type="ECO:0000313" key="4">
    <source>
        <dbReference type="Proteomes" id="UP000474630"/>
    </source>
</evidence>
<evidence type="ECO:0000259" key="2">
    <source>
        <dbReference type="Pfam" id="PF19089"/>
    </source>
</evidence>
<feature type="chain" id="PRO_5025387340" description="DUF5777 domain-containing protein" evidence="1">
    <location>
        <begin position="21"/>
        <end position="280"/>
    </location>
</feature>
<feature type="signal peptide" evidence="1">
    <location>
        <begin position="1"/>
        <end position="20"/>
    </location>
</feature>
<name>A0A6C0R8I4_9BACT</name>
<accession>A0A6C0R8I4</accession>
<dbReference type="Pfam" id="PF19089">
    <property type="entry name" value="DUF5777"/>
    <property type="match status" value="1"/>
</dbReference>
<dbReference type="KEGG" id="drc:G0Q07_01535"/>
<dbReference type="Proteomes" id="UP000474630">
    <property type="component" value="Chromosome"/>
</dbReference>
<evidence type="ECO:0000313" key="3">
    <source>
        <dbReference type="EMBL" id="QIA06489.1"/>
    </source>
</evidence>
<keyword evidence="1" id="KW-0732">Signal</keyword>
<feature type="domain" description="DUF5777" evidence="2">
    <location>
        <begin position="31"/>
        <end position="270"/>
    </location>
</feature>
<gene>
    <name evidence="3" type="ORF">G0Q07_01535</name>
</gene>
<evidence type="ECO:0000256" key="1">
    <source>
        <dbReference type="SAM" id="SignalP"/>
    </source>
</evidence>